<gene>
    <name evidence="7" type="ORF">INT43_001961</name>
</gene>
<keyword evidence="6" id="KW-0560">Oxidoreductase</keyword>
<keyword evidence="8" id="KW-1185">Reference proteome</keyword>
<keyword evidence="5 6" id="KW-0349">Heme</keyword>
<keyword evidence="6" id="KW-0503">Monooxygenase</keyword>
<dbReference type="InterPro" id="IPR050121">
    <property type="entry name" value="Cytochrome_P450_monoxygenase"/>
</dbReference>
<evidence type="ECO:0000256" key="1">
    <source>
        <dbReference type="ARBA" id="ARBA00001971"/>
    </source>
</evidence>
<dbReference type="GO" id="GO:0005506">
    <property type="term" value="F:iron ion binding"/>
    <property type="evidence" value="ECO:0007669"/>
    <property type="project" value="InterPro"/>
</dbReference>
<dbReference type="SUPFAM" id="SSF48264">
    <property type="entry name" value="Cytochrome P450"/>
    <property type="match status" value="1"/>
</dbReference>
<evidence type="ECO:0000313" key="7">
    <source>
        <dbReference type="EMBL" id="KAG2179111.1"/>
    </source>
</evidence>
<dbReference type="PANTHER" id="PTHR24305:SF166">
    <property type="entry name" value="CYTOCHROME P450 12A4, MITOCHONDRIAL-RELATED"/>
    <property type="match status" value="1"/>
</dbReference>
<dbReference type="OrthoDB" id="1470350at2759"/>
<comment type="cofactor">
    <cofactor evidence="1 5">
        <name>heme</name>
        <dbReference type="ChEBI" id="CHEBI:30413"/>
    </cofactor>
</comment>
<dbReference type="Pfam" id="PF00067">
    <property type="entry name" value="p450"/>
    <property type="match status" value="1"/>
</dbReference>
<evidence type="ECO:0000313" key="8">
    <source>
        <dbReference type="Proteomes" id="UP000654370"/>
    </source>
</evidence>
<name>A0A8H7PS66_MORIS</name>
<dbReference type="InterPro" id="IPR017972">
    <property type="entry name" value="Cyt_P450_CS"/>
</dbReference>
<organism evidence="7 8">
    <name type="scientific">Mortierella isabellina</name>
    <name type="common">Filamentous fungus</name>
    <name type="synonym">Umbelopsis isabellina</name>
    <dbReference type="NCBI Taxonomy" id="91625"/>
    <lineage>
        <taxon>Eukaryota</taxon>
        <taxon>Fungi</taxon>
        <taxon>Fungi incertae sedis</taxon>
        <taxon>Mucoromycota</taxon>
        <taxon>Mucoromycotina</taxon>
        <taxon>Umbelopsidomycetes</taxon>
        <taxon>Umbelopsidales</taxon>
        <taxon>Umbelopsidaceae</taxon>
        <taxon>Umbelopsis</taxon>
    </lineage>
</organism>
<proteinExistence type="inferred from homology"/>
<dbReference type="PRINTS" id="PR00463">
    <property type="entry name" value="EP450I"/>
</dbReference>
<dbReference type="EMBL" id="JAEPQZ010000007">
    <property type="protein sequence ID" value="KAG2179111.1"/>
    <property type="molecule type" value="Genomic_DNA"/>
</dbReference>
<dbReference type="GO" id="GO:0020037">
    <property type="term" value="F:heme binding"/>
    <property type="evidence" value="ECO:0007669"/>
    <property type="project" value="InterPro"/>
</dbReference>
<dbReference type="InterPro" id="IPR002401">
    <property type="entry name" value="Cyt_P450_E_grp-I"/>
</dbReference>
<protein>
    <recommendedName>
        <fullName evidence="9">Cytochrome P450</fullName>
    </recommendedName>
</protein>
<comment type="caution">
    <text evidence="7">The sequence shown here is derived from an EMBL/GenBank/DDBJ whole genome shotgun (WGS) entry which is preliminary data.</text>
</comment>
<dbReference type="AlphaFoldDB" id="A0A8H7PS66"/>
<evidence type="ECO:0000256" key="4">
    <source>
        <dbReference type="ARBA" id="ARBA00023004"/>
    </source>
</evidence>
<dbReference type="PANTHER" id="PTHR24305">
    <property type="entry name" value="CYTOCHROME P450"/>
    <property type="match status" value="1"/>
</dbReference>
<evidence type="ECO:0008006" key="9">
    <source>
        <dbReference type="Google" id="ProtNLM"/>
    </source>
</evidence>
<dbReference type="GO" id="GO:0016705">
    <property type="term" value="F:oxidoreductase activity, acting on paired donors, with incorporation or reduction of molecular oxygen"/>
    <property type="evidence" value="ECO:0007669"/>
    <property type="project" value="InterPro"/>
</dbReference>
<sequence>MKLHQQYGHVVRISPKKLLISDKDMITQILAKDDMPKADLYLSFQMDNNPTMHDTIDKAFHKTRRRVVSPAFAIRYLATMEPLMHEKMQIMVDKVTKTIELANANGTKYAEMDLWKLLQHLTLDIIGSTAFGTDFNMIKTGSHPLPDRINSRLKYSSFLIMFPMISRHIPKHMDPYLVSFMTKVIEERITSGKRRQDILQILIDTQKAESVEDRLAIAEMINEVIIYLVAGSETSSNTIGFTIVELLKHPEAMAKLRQEIDDLEFEDEKTLFQHSQLKALPYLNAVISETMRLYPVATAGLQRKTYTDITLAGKLAVPENTTFVCNMFASQTHPDYWHVADKFLPERWLDSAYPEPTLDAYYPFSAGSRGCIGKNFAYQEMRLCIATIFKYFDIKPISLSMEKVKDTRQYVTLTIRGNSFNVHISKRETKH</sequence>
<accession>A0A8H7PS66</accession>
<comment type="similarity">
    <text evidence="2 6">Belongs to the cytochrome P450 family.</text>
</comment>
<keyword evidence="4 5" id="KW-0408">Iron</keyword>
<dbReference type="Gene3D" id="1.10.630.10">
    <property type="entry name" value="Cytochrome P450"/>
    <property type="match status" value="1"/>
</dbReference>
<keyword evidence="3 5" id="KW-0479">Metal-binding</keyword>
<evidence type="ECO:0000256" key="3">
    <source>
        <dbReference type="ARBA" id="ARBA00022723"/>
    </source>
</evidence>
<reference evidence="7" key="1">
    <citation type="submission" date="2020-12" db="EMBL/GenBank/DDBJ databases">
        <title>Metabolic potential, ecology and presence of endohyphal bacteria is reflected in genomic diversity of Mucoromycotina.</title>
        <authorList>
            <person name="Muszewska A."/>
            <person name="Okrasinska A."/>
            <person name="Steczkiewicz K."/>
            <person name="Drgas O."/>
            <person name="Orlowska M."/>
            <person name="Perlinska-Lenart U."/>
            <person name="Aleksandrzak-Piekarczyk T."/>
            <person name="Szatraj K."/>
            <person name="Zielenkiewicz U."/>
            <person name="Pilsyk S."/>
            <person name="Malc E."/>
            <person name="Mieczkowski P."/>
            <person name="Kruszewska J.S."/>
            <person name="Biernat P."/>
            <person name="Pawlowska J."/>
        </authorList>
    </citation>
    <scope>NUCLEOTIDE SEQUENCE</scope>
    <source>
        <strain evidence="7">WA0000067209</strain>
    </source>
</reference>
<evidence type="ECO:0000256" key="6">
    <source>
        <dbReference type="RuleBase" id="RU000461"/>
    </source>
</evidence>
<dbReference type="InterPro" id="IPR001128">
    <property type="entry name" value="Cyt_P450"/>
</dbReference>
<evidence type="ECO:0000256" key="5">
    <source>
        <dbReference type="PIRSR" id="PIRSR602401-1"/>
    </source>
</evidence>
<dbReference type="GO" id="GO:0004497">
    <property type="term" value="F:monooxygenase activity"/>
    <property type="evidence" value="ECO:0007669"/>
    <property type="project" value="UniProtKB-KW"/>
</dbReference>
<dbReference type="PRINTS" id="PR00385">
    <property type="entry name" value="P450"/>
</dbReference>
<dbReference type="Proteomes" id="UP000654370">
    <property type="component" value="Unassembled WGS sequence"/>
</dbReference>
<feature type="binding site" description="axial binding residue" evidence="5">
    <location>
        <position position="371"/>
    </location>
    <ligand>
        <name>heme</name>
        <dbReference type="ChEBI" id="CHEBI:30413"/>
    </ligand>
    <ligandPart>
        <name>Fe</name>
        <dbReference type="ChEBI" id="CHEBI:18248"/>
    </ligandPart>
</feature>
<evidence type="ECO:0000256" key="2">
    <source>
        <dbReference type="ARBA" id="ARBA00010617"/>
    </source>
</evidence>
<dbReference type="InterPro" id="IPR036396">
    <property type="entry name" value="Cyt_P450_sf"/>
</dbReference>
<dbReference type="PROSITE" id="PS00086">
    <property type="entry name" value="CYTOCHROME_P450"/>
    <property type="match status" value="1"/>
</dbReference>